<evidence type="ECO:0000313" key="10">
    <source>
        <dbReference type="Proteomes" id="UP000784294"/>
    </source>
</evidence>
<evidence type="ECO:0000256" key="7">
    <source>
        <dbReference type="ARBA" id="ARBA00023157"/>
    </source>
</evidence>
<keyword evidence="2" id="KW-0964">Secreted</keyword>
<evidence type="ECO:0000313" key="9">
    <source>
        <dbReference type="EMBL" id="VEL16627.1"/>
    </source>
</evidence>
<proteinExistence type="predicted"/>
<dbReference type="InterPro" id="IPR036954">
    <property type="entry name" value="Collagen_IV_NC_sf"/>
</dbReference>
<keyword evidence="7" id="KW-1015">Disulfide bond</keyword>
<reference evidence="9" key="1">
    <citation type="submission" date="2018-11" db="EMBL/GenBank/DDBJ databases">
        <authorList>
            <consortium name="Pathogen Informatics"/>
        </authorList>
    </citation>
    <scope>NUCLEOTIDE SEQUENCE</scope>
</reference>
<protein>
    <recommendedName>
        <fullName evidence="8">Collagen IV NC1 domain-containing protein</fullName>
    </recommendedName>
</protein>
<name>A0A448WP52_9PLAT</name>
<dbReference type="PROSITE" id="PS51403">
    <property type="entry name" value="NC1_IV"/>
    <property type="match status" value="1"/>
</dbReference>
<dbReference type="Gene3D" id="2.170.240.10">
    <property type="entry name" value="Collagen IV, non-collagenous"/>
    <property type="match status" value="1"/>
</dbReference>
<dbReference type="OrthoDB" id="10071882at2759"/>
<comment type="subcellular location">
    <subcellularLocation>
        <location evidence="1">Secreted</location>
        <location evidence="1">Extracellular space</location>
        <location evidence="1">Extracellular matrix</location>
        <location evidence="1">Basement membrane</location>
    </subcellularLocation>
</comment>
<dbReference type="InterPro" id="IPR001442">
    <property type="entry name" value="Collagen_IV_NC"/>
</dbReference>
<dbReference type="InterPro" id="IPR016187">
    <property type="entry name" value="CTDL_fold"/>
</dbReference>
<dbReference type="GO" id="GO:0005604">
    <property type="term" value="C:basement membrane"/>
    <property type="evidence" value="ECO:0007669"/>
    <property type="project" value="UniProtKB-SubCell"/>
</dbReference>
<dbReference type="GO" id="GO:0005581">
    <property type="term" value="C:collagen trimer"/>
    <property type="evidence" value="ECO:0007669"/>
    <property type="project" value="UniProtKB-KW"/>
</dbReference>
<dbReference type="EMBL" id="CAAALY010029263">
    <property type="protein sequence ID" value="VEL16627.1"/>
    <property type="molecule type" value="Genomic_DNA"/>
</dbReference>
<evidence type="ECO:0000256" key="6">
    <source>
        <dbReference type="ARBA" id="ARBA00023119"/>
    </source>
</evidence>
<keyword evidence="6" id="KW-0176">Collagen</keyword>
<dbReference type="GO" id="GO:0005201">
    <property type="term" value="F:extracellular matrix structural constituent"/>
    <property type="evidence" value="ECO:0007669"/>
    <property type="project" value="InterPro"/>
</dbReference>
<comment type="caution">
    <text evidence="9">The sequence shown here is derived from an EMBL/GenBank/DDBJ whole genome shotgun (WGS) entry which is preliminary data.</text>
</comment>
<dbReference type="SUPFAM" id="SSF56436">
    <property type="entry name" value="C-type lectin-like"/>
    <property type="match status" value="2"/>
</dbReference>
<evidence type="ECO:0000256" key="3">
    <source>
        <dbReference type="ARBA" id="ARBA00022530"/>
    </source>
</evidence>
<sequence length="125" mass="14735">MPFMQCVRDGTCHLGVRADRSYWLATTDELPMMPLDVSKVKHRIARCAICESPSQPFAFHAQANQLEEAQCPQGWNELWHGFSFVMVRFTELSPWFLLRIYHDICHNYCHHYCHYSGSHCHCVYR</sequence>
<evidence type="ECO:0000256" key="5">
    <source>
        <dbReference type="ARBA" id="ARBA00022869"/>
    </source>
</evidence>
<evidence type="ECO:0000256" key="4">
    <source>
        <dbReference type="ARBA" id="ARBA00022737"/>
    </source>
</evidence>
<dbReference type="Pfam" id="PF01413">
    <property type="entry name" value="C4"/>
    <property type="match status" value="2"/>
</dbReference>
<gene>
    <name evidence="9" type="ORF">PXEA_LOCUS10067</name>
</gene>
<evidence type="ECO:0000256" key="1">
    <source>
        <dbReference type="ARBA" id="ARBA00004302"/>
    </source>
</evidence>
<evidence type="ECO:0000256" key="2">
    <source>
        <dbReference type="ARBA" id="ARBA00022525"/>
    </source>
</evidence>
<accession>A0A448WP52</accession>
<keyword evidence="10" id="KW-1185">Reference proteome</keyword>
<keyword evidence="4" id="KW-0677">Repeat</keyword>
<keyword evidence="3" id="KW-0272">Extracellular matrix</keyword>
<evidence type="ECO:0000259" key="8">
    <source>
        <dbReference type="PROSITE" id="PS51403"/>
    </source>
</evidence>
<dbReference type="AlphaFoldDB" id="A0A448WP52"/>
<organism evidence="9 10">
    <name type="scientific">Protopolystoma xenopodis</name>
    <dbReference type="NCBI Taxonomy" id="117903"/>
    <lineage>
        <taxon>Eukaryota</taxon>
        <taxon>Metazoa</taxon>
        <taxon>Spiralia</taxon>
        <taxon>Lophotrochozoa</taxon>
        <taxon>Platyhelminthes</taxon>
        <taxon>Monogenea</taxon>
        <taxon>Polyopisthocotylea</taxon>
        <taxon>Polystomatidea</taxon>
        <taxon>Polystomatidae</taxon>
        <taxon>Protopolystoma</taxon>
    </lineage>
</organism>
<feature type="domain" description="Collagen IV NC1" evidence="8">
    <location>
        <begin position="1"/>
        <end position="86"/>
    </location>
</feature>
<keyword evidence="5" id="KW-0084">Basement membrane</keyword>
<dbReference type="Proteomes" id="UP000784294">
    <property type="component" value="Unassembled WGS sequence"/>
</dbReference>